<feature type="non-terminal residue" evidence="2">
    <location>
        <position position="99"/>
    </location>
</feature>
<dbReference type="SUPFAM" id="SSF82671">
    <property type="entry name" value="SEA domain"/>
    <property type="match status" value="1"/>
</dbReference>
<dbReference type="InterPro" id="IPR028850">
    <property type="entry name" value="MUC16"/>
</dbReference>
<dbReference type="InterPro" id="IPR000082">
    <property type="entry name" value="SEA_dom"/>
</dbReference>
<reference evidence="2 3" key="1">
    <citation type="journal article" date="2018" name="Mol. Genet. Genomics">
        <title>The red deer Cervus elaphus genome CerEla1.0: sequencing, annotating, genes, and chromosomes.</title>
        <authorList>
            <person name="Bana N.A."/>
            <person name="Nyiri A."/>
            <person name="Nagy J."/>
            <person name="Frank K."/>
            <person name="Nagy T."/>
            <person name="Steger V."/>
            <person name="Schiller M."/>
            <person name="Lakatos P."/>
            <person name="Sugar L."/>
            <person name="Horn P."/>
            <person name="Barta E."/>
            <person name="Orosz L."/>
        </authorList>
    </citation>
    <scope>NUCLEOTIDE SEQUENCE [LARGE SCALE GENOMIC DNA]</scope>
    <source>
        <strain evidence="2">Hungarian</strain>
    </source>
</reference>
<organism evidence="2 3">
    <name type="scientific">Cervus elaphus hippelaphus</name>
    <name type="common">European red deer</name>
    <dbReference type="NCBI Taxonomy" id="46360"/>
    <lineage>
        <taxon>Eukaryota</taxon>
        <taxon>Metazoa</taxon>
        <taxon>Chordata</taxon>
        <taxon>Craniata</taxon>
        <taxon>Vertebrata</taxon>
        <taxon>Euteleostomi</taxon>
        <taxon>Mammalia</taxon>
        <taxon>Eutheria</taxon>
        <taxon>Laurasiatheria</taxon>
        <taxon>Artiodactyla</taxon>
        <taxon>Ruminantia</taxon>
        <taxon>Pecora</taxon>
        <taxon>Cervidae</taxon>
        <taxon>Cervinae</taxon>
        <taxon>Cervus</taxon>
    </lineage>
</organism>
<evidence type="ECO:0000259" key="1">
    <source>
        <dbReference type="PROSITE" id="PS50024"/>
    </source>
</evidence>
<gene>
    <name evidence="2" type="ORF">Celaphus_00003138</name>
</gene>
<dbReference type="Proteomes" id="UP000242450">
    <property type="component" value="Chromosome 9"/>
</dbReference>
<dbReference type="OrthoDB" id="9685075at2759"/>
<name>A0A212D0M6_CEREH</name>
<feature type="domain" description="SEA" evidence="1">
    <location>
        <begin position="1"/>
        <end position="99"/>
    </location>
</feature>
<dbReference type="FunFam" id="3.30.70.960:FF:000003">
    <property type="entry name" value="MUC16 isoform 1"/>
    <property type="match status" value="1"/>
</dbReference>
<comment type="caution">
    <text evidence="2">The sequence shown here is derived from an EMBL/GenBank/DDBJ whole genome shotgun (WGS) entry which is preliminary data.</text>
</comment>
<dbReference type="PANTHER" id="PTHR14672:SF1">
    <property type="entry name" value="MUCIN-16"/>
    <property type="match status" value="1"/>
</dbReference>
<dbReference type="PANTHER" id="PTHR14672">
    <property type="entry name" value="MUCIN-16"/>
    <property type="match status" value="1"/>
</dbReference>
<dbReference type="Gene3D" id="3.30.70.960">
    <property type="entry name" value="SEA domain"/>
    <property type="match status" value="1"/>
</dbReference>
<sequence length="99" mass="10994">MGRRGSEKFNVTEKVLNHLLGPLLRNTSVGPLHSNCRLTLLRAEKDGAATGVDAICTYHPDPTRPGLDREKLYQELSQLTHGVTRMGNYTLDSNSLYVN</sequence>
<dbReference type="Pfam" id="PF01390">
    <property type="entry name" value="SEA"/>
    <property type="match status" value="1"/>
</dbReference>
<proteinExistence type="predicted"/>
<dbReference type="AlphaFoldDB" id="A0A212D0M6"/>
<dbReference type="InterPro" id="IPR036364">
    <property type="entry name" value="SEA_dom_sf"/>
</dbReference>
<protein>
    <recommendedName>
        <fullName evidence="1">SEA domain-containing protein</fullName>
    </recommendedName>
</protein>
<dbReference type="PROSITE" id="PS50024">
    <property type="entry name" value="SEA"/>
    <property type="match status" value="1"/>
</dbReference>
<keyword evidence="3" id="KW-1185">Reference proteome</keyword>
<dbReference type="EMBL" id="MKHE01000009">
    <property type="protein sequence ID" value="OWK11772.1"/>
    <property type="molecule type" value="Genomic_DNA"/>
</dbReference>
<evidence type="ECO:0000313" key="2">
    <source>
        <dbReference type="EMBL" id="OWK11772.1"/>
    </source>
</evidence>
<evidence type="ECO:0000313" key="3">
    <source>
        <dbReference type="Proteomes" id="UP000242450"/>
    </source>
</evidence>
<accession>A0A212D0M6</accession>